<gene>
    <name evidence="2" type="ORF">P6P90_02695</name>
</gene>
<accession>A0ABT6H101</accession>
<dbReference type="Pfam" id="PF04286">
    <property type="entry name" value="DUF445"/>
    <property type="match status" value="1"/>
</dbReference>
<dbReference type="PANTHER" id="PTHR38442:SF1">
    <property type="entry name" value="INNER MEMBRANE PROTEIN"/>
    <property type="match status" value="1"/>
</dbReference>
<reference evidence="2 3" key="1">
    <citation type="submission" date="2023-04" db="EMBL/GenBank/DDBJ databases">
        <title>Ectobacillus antri isolated from activated sludge.</title>
        <authorList>
            <person name="Yan P."/>
            <person name="Liu X."/>
        </authorList>
    </citation>
    <scope>NUCLEOTIDE SEQUENCE [LARGE SCALE GENOMIC DNA]</scope>
    <source>
        <strain evidence="2 3">C18H</strain>
    </source>
</reference>
<keyword evidence="1" id="KW-0175">Coiled coil</keyword>
<keyword evidence="3" id="KW-1185">Reference proteome</keyword>
<sequence length="413" mass="46632">MAPKSKYLAGTSLAVMGAGFLSTLPLDTTTGAILHGAFEAGLVGGLADWFAVTALFRHPLGIPIPHTALLPKNRQRVTAGLIHMLEHEWLTKESIMEKLQKADIISKSLAWFETQIHTKATRTVIINVARKLLEHVQPEMLAPYIEKELKQYVLAVDTKRIVTLMIDRILQDRYDEKALDYVLTKAKHWAEKEQTKITLGNVALKAIQNIELDGFLQFALKSFINVIDADKLGGFIQEFIIGGIHSLQNEENDNRRSLLEKLQSELEKSKNNEELMNSIDSWKISIMESYNMSSLLTDLLTNIKQRALIFVQTDAFLEKYAIPLLEKMVASLKQPSYKIYIEHNLHKRIAGFIETNHHKIGKLVQENLNKLDDATLIAMIENNVGKDLQWIRVNGAVCGFIIGLLLETGKIFI</sequence>
<evidence type="ECO:0000256" key="1">
    <source>
        <dbReference type="SAM" id="Coils"/>
    </source>
</evidence>
<protein>
    <submittedName>
        <fullName evidence="2">DUF445 domain-containing protein</fullName>
    </submittedName>
</protein>
<proteinExistence type="predicted"/>
<dbReference type="InterPro" id="IPR007383">
    <property type="entry name" value="DUF445"/>
</dbReference>
<dbReference type="Proteomes" id="UP001218246">
    <property type="component" value="Unassembled WGS sequence"/>
</dbReference>
<dbReference type="EMBL" id="JARULN010000001">
    <property type="protein sequence ID" value="MDG5752908.1"/>
    <property type="molecule type" value="Genomic_DNA"/>
</dbReference>
<dbReference type="PANTHER" id="PTHR38442">
    <property type="entry name" value="INNER MEMBRANE PROTEIN-RELATED"/>
    <property type="match status" value="1"/>
</dbReference>
<evidence type="ECO:0000313" key="2">
    <source>
        <dbReference type="EMBL" id="MDG5752908.1"/>
    </source>
</evidence>
<name>A0ABT6H101_9BACI</name>
<comment type="caution">
    <text evidence="2">The sequence shown here is derived from an EMBL/GenBank/DDBJ whole genome shotgun (WGS) entry which is preliminary data.</text>
</comment>
<dbReference type="RefSeq" id="WP_278017944.1">
    <property type="nucleotide sequence ID" value="NZ_JARRRY010000001.1"/>
</dbReference>
<organism evidence="2 3">
    <name type="scientific">Ectobacillus antri</name>
    <dbReference type="NCBI Taxonomy" id="2486280"/>
    <lineage>
        <taxon>Bacteria</taxon>
        <taxon>Bacillati</taxon>
        <taxon>Bacillota</taxon>
        <taxon>Bacilli</taxon>
        <taxon>Bacillales</taxon>
        <taxon>Bacillaceae</taxon>
        <taxon>Ectobacillus</taxon>
    </lineage>
</organism>
<feature type="coiled-coil region" evidence="1">
    <location>
        <begin position="252"/>
        <end position="279"/>
    </location>
</feature>
<evidence type="ECO:0000313" key="3">
    <source>
        <dbReference type="Proteomes" id="UP001218246"/>
    </source>
</evidence>